<dbReference type="Pfam" id="PF21394">
    <property type="entry name" value="Beta-ketacyl_N"/>
    <property type="match status" value="1"/>
</dbReference>
<dbReference type="GO" id="GO:0004312">
    <property type="term" value="F:fatty acid synthase activity"/>
    <property type="evidence" value="ECO:0007669"/>
    <property type="project" value="TreeGrafter"/>
</dbReference>
<dbReference type="Pfam" id="PF14765">
    <property type="entry name" value="PS-DH"/>
    <property type="match status" value="1"/>
</dbReference>
<dbReference type="InterPro" id="IPR049552">
    <property type="entry name" value="PKS_DH_N"/>
</dbReference>
<dbReference type="InterPro" id="IPR050091">
    <property type="entry name" value="PKS_NRPS_Biosynth_Enz"/>
</dbReference>
<feature type="domain" description="Carrier" evidence="10">
    <location>
        <begin position="378"/>
        <end position="455"/>
    </location>
</feature>
<dbReference type="InterPro" id="IPR036291">
    <property type="entry name" value="NAD(P)-bd_dom_sf"/>
</dbReference>
<keyword evidence="6" id="KW-0808">Transferase</keyword>
<evidence type="ECO:0000259" key="11">
    <source>
        <dbReference type="PROSITE" id="PS52004"/>
    </source>
</evidence>
<evidence type="ECO:0000256" key="3">
    <source>
        <dbReference type="ARBA" id="ARBA00022450"/>
    </source>
</evidence>
<evidence type="ECO:0000259" key="10">
    <source>
        <dbReference type="PROSITE" id="PS50075"/>
    </source>
</evidence>
<feature type="domain" description="Ketosynthase family 3 (KS3)" evidence="11">
    <location>
        <begin position="3643"/>
        <end position="4059"/>
    </location>
</feature>
<keyword evidence="3" id="KW-0596">Phosphopantetheine</keyword>
<dbReference type="GO" id="GO:0004315">
    <property type="term" value="F:3-oxoacyl-[acyl-carrier-protein] synthase activity"/>
    <property type="evidence" value="ECO:0007669"/>
    <property type="project" value="InterPro"/>
</dbReference>
<comment type="pathway">
    <text evidence="2">Antibiotic biosynthesis.</text>
</comment>
<accession>A0A227P2B2</accession>
<gene>
    <name evidence="13" type="ORF">B0A64_17005</name>
</gene>
<dbReference type="InterPro" id="IPR036736">
    <property type="entry name" value="ACP-like_sf"/>
</dbReference>
<dbReference type="EMBL" id="MUGS01000037">
    <property type="protein sequence ID" value="OXG03683.1"/>
    <property type="molecule type" value="Genomic_DNA"/>
</dbReference>
<dbReference type="GO" id="GO:0005886">
    <property type="term" value="C:plasma membrane"/>
    <property type="evidence" value="ECO:0007669"/>
    <property type="project" value="TreeGrafter"/>
</dbReference>
<dbReference type="Proteomes" id="UP000214684">
    <property type="component" value="Unassembled WGS sequence"/>
</dbReference>
<sequence length="4129" mass="464614">MNTVDKKKIIDGVNDLDKYAENVLFSFFQPYFELFDANRWYSKQVLFDTIDVLPKYNRLIDSFLLIINGINDFQFQDGKFKILRIPSQEELSSSLGILRDNLLTHSVSFGSNVELLDHCILSYNKILRGEIRYDEMLFSEKALEIEGKIYRENIAAVFFNEFLANTVSKIVDRLSTNKNISPIRILEIGAGTGRTSIEVLKVFSKSGTKVEYIYTDASARFVNFGQEKFGKSNPFMDFRVLDIQKDPSEYKELDKSCDIVFASNAIHGTSVITKSLSNLNFLLKDNGILILNEKTEVSPFLMMTSGLADSWWSYKDDLRLPGSPLLSKESWRIVMAQQGFGYSKGYALNKEFQSIIVGEKHHSTHELSNVSSNEESKSEYLDIQHDLIKLIANLLMVDEQNIDSSQSFADYGMDSLIGVSFIDQINELFDINLKVTLVYQYPDIDSLSQYIADHVIITRNPIFTVTSEEHIPVSNFSMSQTSFEIKQKNELSEFNDKKEIEPIAIIGMSGRFPGAKNLQQYWDNLIEEKIEFSTEVEHWDKEDIKEYGCDQDEMLKRGAFLSDIDLFDALFFEISPLEARYMDPQQRLFLEESYKAIEDAGYRAGSLKGANCGVYVGAGLSDYDYSSPNSISHTSLTGNISSILAARISYFLDLKGPSISIDTACSSSLAAVNMACDSLRNGSIDMALAGGISLFLTPRFHSLAGKTGMLSKTGLCKPFDNDANGIVPGEAVGIVMLKRLSDAIRDKDNIYAVIKGNGLNQDGKSNGITAPNPVAQQELQESIYRRFDIDPSKISYVETHGTGTELGDPIEITALTDSFRSYTSQHKFCAISSVKGNIGHTLQAAGISSLIKLVLAFKHKVIPAIANFSTENSHIKFENSPFYLVKNKEPWIAENGIRMAAINAFGMSGTNCHMVLEEYNNFSSEQLEEASLITFSGKDKRALLQKITEFKTWFGTHKDKVNLNDIIFTLNIGRDHFKHRAVVVFKGKEDLLEKLISEEITYNSNSLVVSQEQQQGNWLSTVESKLEASKDDLASGIAFHYLNGENIRWENFYSNDFGKRISLPTYPFQGDRYWVKEKQPSINNDGFTQRKFSIHDKFVAQHIIHGVFVVPGVAIIEFVREAYIARFSKSEYNWKDIFYIEPIVIDGKYGHSAVRFTELDNNVVQFEVVSFVNDIAHPNAKGIISSQVENWDETIILKSIKSNANHTIENQNIYKFWERNGISFGPSFRLINTMYVSDNSALASIESGDQDDKYFYSPFKLDACFQTIMGIFDAGDSQGDLFVPVSFDLLQLPDKLPNNFFAYATKSNDKYDVILFDINGCSIGRIVGINAGRLTTKQLSADSRLITIENNWVINNYSDNLSVLKDNETVLVCSQNTAHHDSIELWLTSHFPKVKLIKLAKGMHFEQSGNTFSVNLMDESSITMLFEKLGQNIPDYMIWISEDGKSTSNEMWQNAYEILDREIISFHHLLQVWYKFKKGSKRVLTVFESGALYRPFYEMYSGYNRTIRQENPNTICSTLQIEGSLSDYISELFQELKQADFESKFNVDGRSINEYLVKNIVDPIDETNTIRKKGVYLVCGGLGGIGIKLCQYLLKEYDAKLIVAGRSSLENIQGKLTDLGLSFEDYVCCDFTNMNEVEHLYYNIKSRFTILNGVFFLPGIIQDEYLYLKSTANFRNVVSTKVNGVLNVDHVTRFEPLDFFCAFSSLSSLYGNEGQGDYSCANSFLNSFSNHRNNVKKTGGRHGKTLALAWPLWNDGMQVGNDMKDHFLSKTGMQPLETDEGFSVMETLLSQKEGMVGIFKGNINHFNKIPKTKIDRSSSINIELNSDRLFEERALQLISSIFSEAVGLNVSQIDTEANFEMFGLNSLIVATLNEAFELKFGSLSRTLFFEYFNLTELTNYFIENHQNKLEQLLSKTPDNKTIEKENLNMPEQLLSQTQDNKTIEKENHRDSELDTDGQAKDSQLNYLRDPIAIVGMSGKYAGANDLDDFWSQLSNGGNMVHDSVPETWKLSGLKDMNVSNKGGFINEHFHFDPLYFNISPREASLMDPQERLFLMECHKAIEAAGYSAESIKYSNKGENQVGVFAGVMWGSYSFFGVEEALKGDNTFPLSTYYAVANRVSSSLNFNGPSIAFDTACSSSLTALHYACQSILIGECDVALAGGVNLALHPINHIVLKERGFLSPNGRCNSFGEGGEGYVPSEGVGVVVLKRLSQAKSDGDSIYGVIRASGINHGGKTTGYTVPNPTKQGTLIRNVIEKSGIDPAALGYIEAHGTGTSLGDPIEINGLRRALEGYNLPNQKCAIGSVKSNLGHLEAASGMAGLMKVILQIKNQMLVPSIHAERINPGINFQESEFYLNQKLQPWLRNEDSKGNNYPLTAGLSSFGAGGSNAHVIIEEYIEKNKNVSDSNHQENGSVAWIISAQDEKQLIEKVQSLLNHVERNSFSLEQIAYTLQTGRMNLAARIGFIGSNRDDLIIQLIEFIEKRGESSITEQSINKRQYLEGLEQGDLKCLVAYWTQGNKVDWKSLYSIPPQRVSLPVHPFKLKKYWFSDIETPNESKREKELSKLNHLFRKNWWTKELDFNSKRDVSGTTLVVLTENQYNNEFDLVENQFENFLFVILGFENLILSVGKAIVIDIQNLDHQFFKNVVNSIQNTEHLIDLSNLEAEETVSDYDGAMCKFQLFQILVKENRLNGMKLHYFTRELLICEVSLSHVRGAMLIGTVKAIGAEYKKIESKVIDISTSSCTEAINIAKSEFHSNDGYTEICYRNGTRLISGFEKVPLKSETKRHEIEISSEYFYIITGGTSGIGLSLVKYLIEKGARKILLTGTGALPEVQQWSRIMNSPDKYPDEIIKKISLLMDYQSKNVEFEVYNGSLMDTHRFGNVLDKLSLRWGTLGGCMHCAGKANYDEPAFINKTIGKVIEVFEPKVSGLINLDRLLAPLKPKFVVLFSSSSVIPVLGVGASEYAGANEFMDYFVKSKQNVNGTRYSSVNWTSWKASGSGAIKGEFYYKFGFQAFDNDTGFDLLEKAMSSSEAVVFAAEMENILIPADKWLTVQPFSKIETELVNSQSVSKDERIYDKIKMKYLVSIVAEILEVQESDIDISVPLEELGIDLISREVIIKSLIEYSYDNFELESSLTLSSSIIDNCKMTISSKVIEDNYWKDEISQKRKFEDAVTKILKDTLNLDDEQIDFDRNFADYGVDSILLAEMVSKIEALVKHPIDPSILLDNDTLSQLIGYLSAEFLHKTKSITDSESNNINDVELLISESEITSMDIKDFGEAIESYAFELLKKAFYQLDNRFGESGSMSKNDFQSRLGIKSVFNPLFDAFLDILEKKDVIKMDENIITFFKSEISTDNYLERTKLKLKRASVLMEPHINFVTRCISAYPKILKGEIDPVAVVFQSGDLLELQKVYSEDPQLKELNRQIGNSISGYIQQKKGDDAIRILEIGAGTGSTSYPVLEQLKSVDKTIEYYFTDVSLSFLKNAERKLQKEFPNVIYKIFDVESSGLKQGLDYEMFDIVIASNVLHATTSITNTLGNVNELLMPGGRLYVLELVKYSSLSTYTFGLLEGWWKFEDNQKRIEHSPLINIENWKIFIQKAGMEFSKLYPEVMDMEGYFDYRVFISSKPKMKKDFLNEENLNSEDNKIAVVGLSCKFASANNQQEFWESLINNESLISEVLPERWEKEKWYSEVSQSDKSDSCWGGFINGVEYFDNHYFNMSEELAREVDPAARLILEQCTEALSDSGYTADEISKRNIGVFIGARKSSYKPDKISPNTIIGLGQNMIAAHVAHFFNLKGPALVVDTACSSSLVSLHLAVQSISTGECDWAIAGGVDLLLDETPYLLLSKANVISKSDKSYAFDKRANGFVPGEGAGCVILKKMSDAIKDGDNIYAVIDGTATNNDGKTMGITTPNHVAQTDVIKTAMAKNNLKGIDINHIEAHGTGTSIGDPIELKSLTYAFETEKRQFCGVSTVKTNIGHLLCGAGIASFIKMSLCLKNQKWVPTLNAEFPNPRFDFENSPFYIQQKVQSWNSNDTPVQRAGISSFGFGGTNAHVIISEFRDKDHLNYNKVRTSLSPPKWDKKRLWYDFIDKYSVIEEIEPANIITEPEVEEINMESFFSIKELINDLK</sequence>
<dbReference type="Gene3D" id="1.10.1240.100">
    <property type="match status" value="2"/>
</dbReference>
<dbReference type="SMART" id="SM00825">
    <property type="entry name" value="PKS_KS"/>
    <property type="match status" value="3"/>
</dbReference>
<dbReference type="Pfam" id="PF08242">
    <property type="entry name" value="Methyltransf_12"/>
    <property type="match status" value="2"/>
</dbReference>
<dbReference type="Gene3D" id="3.40.50.720">
    <property type="entry name" value="NAD(P)-binding Rossmann-like Domain"/>
    <property type="match status" value="2"/>
</dbReference>
<dbReference type="InterPro" id="IPR042104">
    <property type="entry name" value="PKS_dehydratase_sf"/>
</dbReference>
<keyword evidence="8" id="KW-0511">Multifunctional enzyme</keyword>
<dbReference type="InterPro" id="IPR049551">
    <property type="entry name" value="PKS_DH_C"/>
</dbReference>
<evidence type="ECO:0000313" key="14">
    <source>
        <dbReference type="Proteomes" id="UP000214684"/>
    </source>
</evidence>
<evidence type="ECO:0000256" key="2">
    <source>
        <dbReference type="ARBA" id="ARBA00004792"/>
    </source>
</evidence>
<keyword evidence="5" id="KW-0597">Phosphoprotein</keyword>
<dbReference type="PROSITE" id="PS00012">
    <property type="entry name" value="PHOSPHOPANTETHEINE"/>
    <property type="match status" value="1"/>
</dbReference>
<dbReference type="Pfam" id="PF21089">
    <property type="entry name" value="PKS_DH_N"/>
    <property type="match status" value="1"/>
</dbReference>
<feature type="region of interest" description="C-terminal hotdog fold" evidence="9">
    <location>
        <begin position="1205"/>
        <end position="1340"/>
    </location>
</feature>
<dbReference type="InterPro" id="IPR020841">
    <property type="entry name" value="PKS_Beta-ketoAc_synthase_dom"/>
</dbReference>
<dbReference type="GO" id="GO:0031177">
    <property type="term" value="F:phosphopantetheine binding"/>
    <property type="evidence" value="ECO:0007669"/>
    <property type="project" value="InterPro"/>
</dbReference>
<keyword evidence="14" id="KW-1185">Reference proteome</keyword>
<dbReference type="Pfam" id="PF22336">
    <property type="entry name" value="RhiE-like_linker"/>
    <property type="match status" value="1"/>
</dbReference>
<dbReference type="InterPro" id="IPR009081">
    <property type="entry name" value="PP-bd_ACP"/>
</dbReference>
<dbReference type="Pfam" id="PF00109">
    <property type="entry name" value="ketoacyl-synt"/>
    <property type="match status" value="3"/>
</dbReference>
<dbReference type="InterPro" id="IPR014031">
    <property type="entry name" value="Ketoacyl_synth_C"/>
</dbReference>
<dbReference type="PROSITE" id="PS00606">
    <property type="entry name" value="KS3_1"/>
    <property type="match status" value="3"/>
</dbReference>
<dbReference type="SUPFAM" id="SSF53335">
    <property type="entry name" value="S-adenosyl-L-methionine-dependent methyltransferases"/>
    <property type="match status" value="2"/>
</dbReference>
<dbReference type="Pfam" id="PF22621">
    <property type="entry name" value="CurL-like_PKS_C"/>
    <property type="match status" value="1"/>
</dbReference>
<keyword evidence="7" id="KW-0677">Repeat</keyword>
<dbReference type="RefSeq" id="WP_089480701.1">
    <property type="nucleotide sequence ID" value="NZ_MUGS01000037.1"/>
</dbReference>
<dbReference type="InterPro" id="IPR006162">
    <property type="entry name" value="Ppantetheine_attach_site"/>
</dbReference>
<dbReference type="InterPro" id="IPR014030">
    <property type="entry name" value="Ketoacyl_synth_N"/>
</dbReference>
<dbReference type="InterPro" id="IPR013968">
    <property type="entry name" value="PKS_KR"/>
</dbReference>
<dbReference type="GO" id="GO:0006633">
    <property type="term" value="P:fatty acid biosynthetic process"/>
    <property type="evidence" value="ECO:0007669"/>
    <property type="project" value="InterPro"/>
</dbReference>
<feature type="region of interest" description="N-terminal hotdog fold" evidence="9">
    <location>
        <begin position="1054"/>
        <end position="1191"/>
    </location>
</feature>
<dbReference type="InterPro" id="IPR029063">
    <property type="entry name" value="SAM-dependent_MTases_sf"/>
</dbReference>
<dbReference type="Gene3D" id="3.40.47.10">
    <property type="match status" value="3"/>
</dbReference>
<dbReference type="Gene3D" id="3.40.50.150">
    <property type="entry name" value="Vaccinia Virus protein VP39"/>
    <property type="match status" value="2"/>
</dbReference>
<dbReference type="SMART" id="SM00822">
    <property type="entry name" value="PKS_KR"/>
    <property type="match status" value="2"/>
</dbReference>
<evidence type="ECO:0000256" key="1">
    <source>
        <dbReference type="ARBA" id="ARBA00004496"/>
    </source>
</evidence>
<dbReference type="SMART" id="SM01294">
    <property type="entry name" value="PKS_PP_betabranch"/>
    <property type="match status" value="1"/>
</dbReference>
<dbReference type="Gene3D" id="1.10.1200.10">
    <property type="entry name" value="ACP-like"/>
    <property type="match status" value="3"/>
</dbReference>
<dbReference type="GO" id="GO:0005737">
    <property type="term" value="C:cytoplasm"/>
    <property type="evidence" value="ECO:0007669"/>
    <property type="project" value="UniProtKB-SubCell"/>
</dbReference>
<dbReference type="SMART" id="SM00823">
    <property type="entry name" value="PKS_PP"/>
    <property type="match status" value="3"/>
</dbReference>
<dbReference type="InterPro" id="IPR013217">
    <property type="entry name" value="Methyltransf_12"/>
</dbReference>
<evidence type="ECO:0000256" key="8">
    <source>
        <dbReference type="ARBA" id="ARBA00023268"/>
    </source>
</evidence>
<dbReference type="InterPro" id="IPR018201">
    <property type="entry name" value="Ketoacyl_synth_AS"/>
</dbReference>
<evidence type="ECO:0000256" key="7">
    <source>
        <dbReference type="ARBA" id="ARBA00022737"/>
    </source>
</evidence>
<feature type="domain" description="Carrier" evidence="10">
    <location>
        <begin position="3168"/>
        <end position="3242"/>
    </location>
</feature>
<dbReference type="SUPFAM" id="SSF51735">
    <property type="entry name" value="NAD(P)-binding Rossmann-fold domains"/>
    <property type="match status" value="2"/>
</dbReference>
<keyword evidence="4" id="KW-0963">Cytoplasm</keyword>
<dbReference type="CDD" id="cd00833">
    <property type="entry name" value="PKS"/>
    <property type="match status" value="3"/>
</dbReference>
<dbReference type="Pfam" id="PF00550">
    <property type="entry name" value="PP-binding"/>
    <property type="match status" value="3"/>
</dbReference>
<feature type="domain" description="Ketosynthase family 3 (KS3)" evidence="11">
    <location>
        <begin position="1968"/>
        <end position="2395"/>
    </location>
</feature>
<dbReference type="PROSITE" id="PS50075">
    <property type="entry name" value="CARRIER"/>
    <property type="match status" value="2"/>
</dbReference>
<dbReference type="Pfam" id="PF08659">
    <property type="entry name" value="KR"/>
    <property type="match status" value="2"/>
</dbReference>
<dbReference type="SUPFAM" id="SSF47336">
    <property type="entry name" value="ACP-like"/>
    <property type="match status" value="3"/>
</dbReference>
<evidence type="ECO:0000256" key="5">
    <source>
        <dbReference type="ARBA" id="ARBA00022553"/>
    </source>
</evidence>
<evidence type="ECO:0000313" key="13">
    <source>
        <dbReference type="EMBL" id="OXG03683.1"/>
    </source>
</evidence>
<dbReference type="PANTHER" id="PTHR43775">
    <property type="entry name" value="FATTY ACID SYNTHASE"/>
    <property type="match status" value="1"/>
</dbReference>
<dbReference type="GO" id="GO:0071770">
    <property type="term" value="P:DIM/DIP cell wall layer assembly"/>
    <property type="evidence" value="ECO:0007669"/>
    <property type="project" value="TreeGrafter"/>
</dbReference>
<evidence type="ECO:0000256" key="6">
    <source>
        <dbReference type="ARBA" id="ARBA00022679"/>
    </source>
</evidence>
<dbReference type="InterPro" id="IPR057326">
    <property type="entry name" value="KR_dom"/>
</dbReference>
<feature type="domain" description="PKS/mFAS DH" evidence="12">
    <location>
        <begin position="1054"/>
        <end position="1340"/>
    </location>
</feature>
<dbReference type="InterPro" id="IPR032821">
    <property type="entry name" value="PKS_assoc"/>
</dbReference>
<evidence type="ECO:0008006" key="15">
    <source>
        <dbReference type="Google" id="ProtNLM"/>
    </source>
</evidence>
<dbReference type="Gene3D" id="3.10.129.110">
    <property type="entry name" value="Polyketide synthase dehydratase"/>
    <property type="match status" value="1"/>
</dbReference>
<dbReference type="OrthoDB" id="1230081at2"/>
<proteinExistence type="predicted"/>
<evidence type="ECO:0000256" key="9">
    <source>
        <dbReference type="PROSITE-ProRule" id="PRU01363"/>
    </source>
</evidence>
<feature type="active site" description="Proton acceptor; for dehydratase activity" evidence="9">
    <location>
        <position position="1102"/>
    </location>
</feature>
<dbReference type="InterPro" id="IPR016039">
    <property type="entry name" value="Thiolase-like"/>
</dbReference>
<organism evidence="13 14">
    <name type="scientific">Flavobacterium araucananum</name>
    <dbReference type="NCBI Taxonomy" id="946678"/>
    <lineage>
        <taxon>Bacteria</taxon>
        <taxon>Pseudomonadati</taxon>
        <taxon>Bacteroidota</taxon>
        <taxon>Flavobacteriia</taxon>
        <taxon>Flavobacteriales</taxon>
        <taxon>Flavobacteriaceae</taxon>
        <taxon>Flavobacterium</taxon>
    </lineage>
</organism>
<comment type="subcellular location">
    <subcellularLocation>
        <location evidence="1">Cytoplasm</location>
    </subcellularLocation>
</comment>
<feature type="domain" description="Ketosynthase family 3 (KS3)" evidence="11">
    <location>
        <begin position="500"/>
        <end position="918"/>
    </location>
</feature>
<dbReference type="SUPFAM" id="SSF53901">
    <property type="entry name" value="Thiolase-like"/>
    <property type="match status" value="3"/>
</dbReference>
<dbReference type="CDD" id="cd02440">
    <property type="entry name" value="AdoMet_MTases"/>
    <property type="match status" value="2"/>
</dbReference>
<comment type="caution">
    <text evidence="13">The sequence shown here is derived from an EMBL/GenBank/DDBJ whole genome shotgun (WGS) entry which is preliminary data.</text>
</comment>
<dbReference type="InterPro" id="IPR054514">
    <property type="entry name" value="RhiE-like_linker"/>
</dbReference>
<dbReference type="Pfam" id="PF02801">
    <property type="entry name" value="Ketoacyl-synt_C"/>
    <property type="match status" value="3"/>
</dbReference>
<dbReference type="InterPro" id="IPR049900">
    <property type="entry name" value="PKS_mFAS_DH"/>
</dbReference>
<dbReference type="InterPro" id="IPR049490">
    <property type="entry name" value="C883_1060-like_KR_N"/>
</dbReference>
<reference evidence="13 14" key="1">
    <citation type="submission" date="2016-11" db="EMBL/GenBank/DDBJ databases">
        <title>Whole genomes of Flavobacteriaceae.</title>
        <authorList>
            <person name="Stine C."/>
            <person name="Li C."/>
            <person name="Tadesse D."/>
        </authorList>
    </citation>
    <scope>NUCLEOTIDE SEQUENCE [LARGE SCALE GENOMIC DNA]</scope>
    <source>
        <strain evidence="13 14">DSM 24704</strain>
    </source>
</reference>
<evidence type="ECO:0000259" key="12">
    <source>
        <dbReference type="PROSITE" id="PS52019"/>
    </source>
</evidence>
<dbReference type="PANTHER" id="PTHR43775:SF37">
    <property type="entry name" value="SI:DKEY-61P9.11"/>
    <property type="match status" value="1"/>
</dbReference>
<dbReference type="Pfam" id="PF16197">
    <property type="entry name" value="KAsynt_C_assoc"/>
    <property type="match status" value="1"/>
</dbReference>
<protein>
    <recommendedName>
        <fullName evidence="15">3-hydroxyacyl-CoA dehydrogenase</fullName>
    </recommendedName>
</protein>
<evidence type="ECO:0000256" key="4">
    <source>
        <dbReference type="ARBA" id="ARBA00022490"/>
    </source>
</evidence>
<dbReference type="PROSITE" id="PS52004">
    <property type="entry name" value="KS3_2"/>
    <property type="match status" value="3"/>
</dbReference>
<dbReference type="PROSITE" id="PS52019">
    <property type="entry name" value="PKS_MFAS_DH"/>
    <property type="match status" value="1"/>
</dbReference>
<name>A0A227P2B2_9FLAO</name>
<dbReference type="InterPro" id="IPR020806">
    <property type="entry name" value="PKS_PP-bd"/>
</dbReference>
<feature type="active site" description="Proton donor; for dehydratase activity" evidence="9">
    <location>
        <position position="1262"/>
    </location>
</feature>